<sequence>MNSVRQSCRPKHQVLILKCYPRFQKGVQSVKPNSSELSYLLYYASTRRSKLQKVGAFLEKRAARDVWRGKIGNVQVTLQILAALIEKVPKELALYARSVLTVLDIVLRSREISMVEETVPTFELFCRHQDSAMLTADHEYIIPYRDIVQTYASFASTNTPAATKSPLSPQAVLRWRTVGLKAIKCIVTSELLSTDGPKQLSIVLPVILENLYANGDPGLSPLQEKAKSSERLEREQLRRRRMSISTVQTVDTVEGNGHRETASSSAADADKMAEVEARVLALRCLEKVFAGTNRVQIRLATSLVLTFIARRPPPRYEKGERNTGARGKENWATNLLDVIANWTPVQDRFVILVTLLEALTERPIVDGNFEPHLTLASMMDWLLSSSISLIGLSVMDVLIGLVQFLQSLFLAQDTGNLKLQSPPQTEKSTPASPTNDNEIGYLHPLWAELLELTEKCVGNLATHIYYGDQVSDMIRAIVTRIKPCPVEQCSDNELETDNGNTKQNNSRADHNTESYFSSPIARVTALRATKDILIVANLRGSVSGAGSRNRVPLHVWEGTQWLLRDPNNKVRNTYAAALISWLKLETNKTDLRVPADQTRLSRILNRRDVSDNSERLAKRVVSSASQRENAVMNHASTFLQLLHLTLFDVFSELPTTESDVLLYHLLLVNLVEHMGVNSVRYTLPVLMKLQASFFSSGCSVHASKMLQVGSLVHGYLLTLVEKFNLEGTKVGNEIIQEICKRKTYGVWLNKVQLPPQPLQHIPSPSLADKAPSRQEPDKEFYSPFTSLDDLVSQIEISYNSSYISPPSSPANSPGRSFSISSLGPNTQNFSHSIGGSQLPLYVKEQMLAPWSREACLTAIEKEKAKESSLSGSRTATGALPISITAPVGSRQDRPISTTLPAVCLVGVENARRQSVVEQQTSPTASSRDSTVRVHELRRVLSVIGTAKVRQPSPLRGRQRVDSTASSIESMLSDDLSISDAGTAAVTDRPLSARENLGSARDFNTQPNGNRAPDQSNNRLDAECIPPVPPLPSSLAIPGCFPSGSRSASASNSTSPSPIAADRPSTAPGRQARAPSKSQGSSTATLRQSKSLTRKKSLNASIHERKGSEPNGILDENLHNYSLDCNNIGIAITADTTETAPPAQDCHGTGSDWSRQEASRTLSSGQPVDVDKLLQGLAIRNEMQPNGVGGEAVSAESSHRVAESRRSVHKGKQAHLRPSTADFNPAHSRKADFLSPRSASWNRATGDTRGGIGPPPY</sequence>
<accession>A0ACB8UWT0</accession>
<protein>
    <submittedName>
        <fullName evidence="1">Plasma membrane localization protein</fullName>
    </submittedName>
</protein>
<organism evidence="1">
    <name type="scientific">Ophidiomyces ophidiicola</name>
    <dbReference type="NCBI Taxonomy" id="1387563"/>
    <lineage>
        <taxon>Eukaryota</taxon>
        <taxon>Fungi</taxon>
        <taxon>Dikarya</taxon>
        <taxon>Ascomycota</taxon>
        <taxon>Pezizomycotina</taxon>
        <taxon>Eurotiomycetes</taxon>
        <taxon>Eurotiomycetidae</taxon>
        <taxon>Onygenales</taxon>
        <taxon>Onygenaceae</taxon>
        <taxon>Ophidiomyces</taxon>
    </lineage>
</organism>
<gene>
    <name evidence="1" type="primary">EFR3</name>
    <name evidence="1" type="ORF">LOY88_003423</name>
</gene>
<dbReference type="EMBL" id="JALBCA010000045">
    <property type="protein sequence ID" value="KAI2386702.1"/>
    <property type="molecule type" value="Genomic_DNA"/>
</dbReference>
<evidence type="ECO:0000313" key="1">
    <source>
        <dbReference type="EMBL" id="KAI2386702.1"/>
    </source>
</evidence>
<reference evidence="1" key="1">
    <citation type="journal article" date="2022" name="bioRxiv">
        <title>Population genetic analysis of Ophidiomyces ophidiicola, the causative agent of snake fungal disease, indicates recent introductions to the USA.</title>
        <authorList>
            <person name="Ladner J.T."/>
            <person name="Palmer J.M."/>
            <person name="Ettinger C.L."/>
            <person name="Stajich J.E."/>
            <person name="Farrell T.M."/>
            <person name="Glorioso B.M."/>
            <person name="Lawson B."/>
            <person name="Price S.J."/>
            <person name="Stengle A.G."/>
            <person name="Grear D.A."/>
            <person name="Lorch J.M."/>
        </authorList>
    </citation>
    <scope>NUCLEOTIDE SEQUENCE</scope>
    <source>
        <strain evidence="1">NWHC 24266-5</strain>
    </source>
</reference>
<name>A0ACB8UWT0_9EURO</name>
<comment type="caution">
    <text evidence="1">The sequence shown here is derived from an EMBL/GenBank/DDBJ whole genome shotgun (WGS) entry which is preliminary data.</text>
</comment>
<proteinExistence type="predicted"/>